<dbReference type="EMBL" id="LJVA01000024">
    <property type="protein sequence ID" value="KPL10425.1"/>
    <property type="molecule type" value="Genomic_DNA"/>
</dbReference>
<evidence type="ECO:0000313" key="2">
    <source>
        <dbReference type="EMBL" id="KPL10425.1"/>
    </source>
</evidence>
<keyword evidence="1" id="KW-1133">Transmembrane helix</keyword>
<sequence length="82" mass="9228">MRLRERRIHSVAQAAVIAPVLWVTSITMLSVVPRSVLRGECWERLVETVGHVAKRGLDLILSSLFLLVFSPFFLVVSIATRL</sequence>
<accession>A0A0S8JKZ0</accession>
<protein>
    <submittedName>
        <fullName evidence="2">Uncharacterized protein</fullName>
    </submittedName>
</protein>
<reference evidence="2 3" key="1">
    <citation type="journal article" date="2015" name="Microbiome">
        <title>Genomic resolution of linkages in carbon, nitrogen, and sulfur cycling among widespread estuary sediment bacteria.</title>
        <authorList>
            <person name="Baker B.J."/>
            <person name="Lazar C.S."/>
            <person name="Teske A.P."/>
            <person name="Dick G.J."/>
        </authorList>
    </citation>
    <scope>NUCLEOTIDE SEQUENCE [LARGE SCALE GENOMIC DNA]</scope>
    <source>
        <strain evidence="2">SM1_40</strain>
    </source>
</reference>
<organism evidence="2 3">
    <name type="scientific">candidate division TA06 bacterium SM1_40</name>
    <dbReference type="NCBI Taxonomy" id="1703773"/>
    <lineage>
        <taxon>Bacteria</taxon>
        <taxon>Bacteria division TA06</taxon>
    </lineage>
</organism>
<dbReference type="AlphaFoldDB" id="A0A0S8JKZ0"/>
<evidence type="ECO:0000256" key="1">
    <source>
        <dbReference type="SAM" id="Phobius"/>
    </source>
</evidence>
<proteinExistence type="predicted"/>
<feature type="non-terminal residue" evidence="2">
    <location>
        <position position="82"/>
    </location>
</feature>
<comment type="caution">
    <text evidence="2">The sequence shown here is derived from an EMBL/GenBank/DDBJ whole genome shotgun (WGS) entry which is preliminary data.</text>
</comment>
<feature type="transmembrane region" description="Helical" evidence="1">
    <location>
        <begin position="59"/>
        <end position="79"/>
    </location>
</feature>
<keyword evidence="1" id="KW-0812">Transmembrane</keyword>
<feature type="transmembrane region" description="Helical" evidence="1">
    <location>
        <begin position="12"/>
        <end position="32"/>
    </location>
</feature>
<keyword evidence="1" id="KW-0472">Membrane</keyword>
<name>A0A0S8JKZ0_UNCT6</name>
<gene>
    <name evidence="2" type="ORF">AMJ71_03185</name>
</gene>
<evidence type="ECO:0000313" key="3">
    <source>
        <dbReference type="Proteomes" id="UP000051035"/>
    </source>
</evidence>
<dbReference type="Proteomes" id="UP000051035">
    <property type="component" value="Unassembled WGS sequence"/>
</dbReference>